<evidence type="ECO:0000259" key="1">
    <source>
        <dbReference type="PROSITE" id="PS51061"/>
    </source>
</evidence>
<dbReference type="EMBL" id="JAPWTJ010002093">
    <property type="protein sequence ID" value="KAJ8967965.1"/>
    <property type="molecule type" value="Genomic_DNA"/>
</dbReference>
<dbReference type="Proteomes" id="UP001162164">
    <property type="component" value="Unassembled WGS sequence"/>
</dbReference>
<dbReference type="Gene3D" id="3.30.1370.50">
    <property type="entry name" value="R3H-like domain"/>
    <property type="match status" value="1"/>
</dbReference>
<keyword evidence="3" id="KW-1185">Reference proteome</keyword>
<organism evidence="2 3">
    <name type="scientific">Molorchus minor</name>
    <dbReference type="NCBI Taxonomy" id="1323400"/>
    <lineage>
        <taxon>Eukaryota</taxon>
        <taxon>Metazoa</taxon>
        <taxon>Ecdysozoa</taxon>
        <taxon>Arthropoda</taxon>
        <taxon>Hexapoda</taxon>
        <taxon>Insecta</taxon>
        <taxon>Pterygota</taxon>
        <taxon>Neoptera</taxon>
        <taxon>Endopterygota</taxon>
        <taxon>Coleoptera</taxon>
        <taxon>Polyphaga</taxon>
        <taxon>Cucujiformia</taxon>
        <taxon>Chrysomeloidea</taxon>
        <taxon>Cerambycidae</taxon>
        <taxon>Lamiinae</taxon>
        <taxon>Monochamini</taxon>
        <taxon>Molorchus</taxon>
    </lineage>
</organism>
<gene>
    <name evidence="2" type="ORF">NQ317_007323</name>
</gene>
<dbReference type="SMART" id="SM00393">
    <property type="entry name" value="R3H"/>
    <property type="match status" value="1"/>
</dbReference>
<reference evidence="2" key="1">
    <citation type="journal article" date="2023" name="Insect Mol. Biol.">
        <title>Genome sequencing provides insights into the evolution of gene families encoding plant cell wall-degrading enzymes in longhorned beetles.</title>
        <authorList>
            <person name="Shin N.R."/>
            <person name="Okamura Y."/>
            <person name="Kirsch R."/>
            <person name="Pauchet Y."/>
        </authorList>
    </citation>
    <scope>NUCLEOTIDE SEQUENCE</scope>
    <source>
        <strain evidence="2">MMC_N1</strain>
    </source>
</reference>
<dbReference type="InterPro" id="IPR036867">
    <property type="entry name" value="R3H_dom_sf"/>
</dbReference>
<proteinExistence type="predicted"/>
<dbReference type="SUPFAM" id="SSF82708">
    <property type="entry name" value="R3H domain"/>
    <property type="match status" value="1"/>
</dbReference>
<sequence length="154" mass="17811">MRSRKLKEAGSIMPQDIQTNPLLKQTLDVREATPELLRIEIDQIFKKFLDDPDVSEFIFPANLNNLQRKYIHSKAQAMNIISKSYGKEPDRKLHIKRKIGRNIPSYMPPFRRMRRAEKVIGKLVDGVPTLPVEVNLPSSYAKEMVTIRQSLPDL</sequence>
<name>A0ABQ9IXQ4_9CUCU</name>
<protein>
    <recommendedName>
        <fullName evidence="1">R3H domain-containing protein</fullName>
    </recommendedName>
</protein>
<dbReference type="Pfam" id="PF01424">
    <property type="entry name" value="R3H"/>
    <property type="match status" value="1"/>
</dbReference>
<dbReference type="PROSITE" id="PS51061">
    <property type="entry name" value="R3H"/>
    <property type="match status" value="1"/>
</dbReference>
<comment type="caution">
    <text evidence="2">The sequence shown here is derived from an EMBL/GenBank/DDBJ whole genome shotgun (WGS) entry which is preliminary data.</text>
</comment>
<evidence type="ECO:0000313" key="2">
    <source>
        <dbReference type="EMBL" id="KAJ8967965.1"/>
    </source>
</evidence>
<accession>A0ABQ9IXQ4</accession>
<dbReference type="InterPro" id="IPR001374">
    <property type="entry name" value="R3H_dom"/>
</dbReference>
<feature type="domain" description="R3H" evidence="1">
    <location>
        <begin position="35"/>
        <end position="99"/>
    </location>
</feature>
<evidence type="ECO:0000313" key="3">
    <source>
        <dbReference type="Proteomes" id="UP001162164"/>
    </source>
</evidence>